<dbReference type="InterPro" id="IPR000073">
    <property type="entry name" value="AB_hydrolase_1"/>
</dbReference>
<dbReference type="STRING" id="589385.SAMN05421504_106339"/>
<keyword evidence="3" id="KW-1185">Reference proteome</keyword>
<feature type="domain" description="AB hydrolase-1" evidence="1">
    <location>
        <begin position="53"/>
        <end position="265"/>
    </location>
</feature>
<organism evidence="2 3">
    <name type="scientific">Amycolatopsis xylanica</name>
    <dbReference type="NCBI Taxonomy" id="589385"/>
    <lineage>
        <taxon>Bacteria</taxon>
        <taxon>Bacillati</taxon>
        <taxon>Actinomycetota</taxon>
        <taxon>Actinomycetes</taxon>
        <taxon>Pseudonocardiales</taxon>
        <taxon>Pseudonocardiaceae</taxon>
        <taxon>Amycolatopsis</taxon>
    </lineage>
</organism>
<sequence>MNIYKSEAGRLLLEGKYREALKSWPVEHETLTVPTREGDTFVVASGPAGAPPVVALHGSMANTVRWLGSVSEWTRDHRVYAVDIIGEPGLSAPSRPPMDSDAYALWLSDVVRELGIERAAVVGESLGGWMALDFATRRPEQVTSLVLLTPGGVGRQKMAVLFKALFWRMFGEWGQRRALSTAIGTELDPVAASYVLAISKNFNPRKKPLPVFPDEALRGLKMPMLVVVGARDEMLDTTQTALRLGAAVPHARIEVLPSAGHLLPDQTKVISEFLAAVDA</sequence>
<proteinExistence type="predicted"/>
<accession>A0A1H3LSU0</accession>
<reference evidence="2 3" key="1">
    <citation type="submission" date="2016-10" db="EMBL/GenBank/DDBJ databases">
        <authorList>
            <person name="de Groot N.N."/>
        </authorList>
    </citation>
    <scope>NUCLEOTIDE SEQUENCE [LARGE SCALE GENOMIC DNA]</scope>
    <source>
        <strain evidence="2 3">CPCC 202699</strain>
    </source>
</reference>
<dbReference type="Gene3D" id="3.40.50.1820">
    <property type="entry name" value="alpha/beta hydrolase"/>
    <property type="match status" value="1"/>
</dbReference>
<evidence type="ECO:0000259" key="1">
    <source>
        <dbReference type="Pfam" id="PF12697"/>
    </source>
</evidence>
<dbReference type="EMBL" id="FNON01000006">
    <property type="protein sequence ID" value="SDY67390.1"/>
    <property type="molecule type" value="Genomic_DNA"/>
</dbReference>
<dbReference type="PANTHER" id="PTHR46438:SF11">
    <property type="entry name" value="LIPASE-RELATED"/>
    <property type="match status" value="1"/>
</dbReference>
<dbReference type="Pfam" id="PF12697">
    <property type="entry name" value="Abhydrolase_6"/>
    <property type="match status" value="1"/>
</dbReference>
<dbReference type="RefSeq" id="WP_091293829.1">
    <property type="nucleotide sequence ID" value="NZ_FNON01000006.1"/>
</dbReference>
<name>A0A1H3LSU0_9PSEU</name>
<dbReference type="GO" id="GO:0003824">
    <property type="term" value="F:catalytic activity"/>
    <property type="evidence" value="ECO:0007669"/>
    <property type="project" value="UniProtKB-ARBA"/>
</dbReference>
<dbReference type="Proteomes" id="UP000199515">
    <property type="component" value="Unassembled WGS sequence"/>
</dbReference>
<evidence type="ECO:0000313" key="2">
    <source>
        <dbReference type="EMBL" id="SDY67390.1"/>
    </source>
</evidence>
<dbReference type="AlphaFoldDB" id="A0A1H3LSU0"/>
<protein>
    <submittedName>
        <fullName evidence="2">Pimeloyl-ACP methyl ester carboxylesterase</fullName>
    </submittedName>
</protein>
<evidence type="ECO:0000313" key="3">
    <source>
        <dbReference type="Proteomes" id="UP000199515"/>
    </source>
</evidence>
<dbReference type="PRINTS" id="PR00111">
    <property type="entry name" value="ABHYDROLASE"/>
</dbReference>
<dbReference type="InterPro" id="IPR029058">
    <property type="entry name" value="AB_hydrolase_fold"/>
</dbReference>
<dbReference type="OrthoDB" id="5513277at2"/>
<gene>
    <name evidence="2" type="ORF">SAMN05421504_106339</name>
</gene>
<dbReference type="PANTHER" id="PTHR46438">
    <property type="entry name" value="ALPHA/BETA-HYDROLASES SUPERFAMILY PROTEIN"/>
    <property type="match status" value="1"/>
</dbReference>
<dbReference type="SUPFAM" id="SSF53474">
    <property type="entry name" value="alpha/beta-Hydrolases"/>
    <property type="match status" value="1"/>
</dbReference>